<gene>
    <name evidence="7" type="ORF">GCM10009750_09740</name>
</gene>
<dbReference type="Gene3D" id="2.60.40.2030">
    <property type="match status" value="6"/>
</dbReference>
<evidence type="ECO:0000313" key="8">
    <source>
        <dbReference type="Proteomes" id="UP001501746"/>
    </source>
</evidence>
<feature type="compositionally biased region" description="Gly residues" evidence="4">
    <location>
        <begin position="1303"/>
        <end position="1322"/>
    </location>
</feature>
<feature type="region of interest" description="Disordered" evidence="4">
    <location>
        <begin position="258"/>
        <end position="299"/>
    </location>
</feature>
<evidence type="ECO:0000259" key="6">
    <source>
        <dbReference type="PROSITE" id="PS50825"/>
    </source>
</evidence>
<protein>
    <recommendedName>
        <fullName evidence="6">HYR domain-containing protein</fullName>
    </recommendedName>
</protein>
<feature type="transmembrane region" description="Helical" evidence="5">
    <location>
        <begin position="1336"/>
        <end position="1358"/>
    </location>
</feature>
<feature type="region of interest" description="Disordered" evidence="4">
    <location>
        <begin position="1280"/>
        <end position="1322"/>
    </location>
</feature>
<dbReference type="EMBL" id="BAAANK010000002">
    <property type="protein sequence ID" value="GAA1828224.1"/>
    <property type="molecule type" value="Genomic_DNA"/>
</dbReference>
<evidence type="ECO:0000256" key="4">
    <source>
        <dbReference type="SAM" id="MobiDB-lite"/>
    </source>
</evidence>
<keyword evidence="8" id="KW-1185">Reference proteome</keyword>
<evidence type="ECO:0000256" key="2">
    <source>
        <dbReference type="ARBA" id="ARBA00022737"/>
    </source>
</evidence>
<proteinExistence type="predicted"/>
<keyword evidence="5" id="KW-0472">Membrane</keyword>
<evidence type="ECO:0000256" key="3">
    <source>
        <dbReference type="ARBA" id="ARBA00022837"/>
    </source>
</evidence>
<sequence>MFARRMPTTDIGGTRGEPSRGIRSIVGAAGAVVAASALVLFSVVAPAHAAPPSFVEPPTRLYMAPAGSLPVSIPDGFPTIIPEGALPFDGATDLISQDVRTIEVESGEVGCAMAAPDWNQGGCTAVQLSVSHGTLTFDPLPTQEDDGDSPFDVLKFADGALERDKDELGDLPAPAVAIIGTTAQVNAALATLVYLPDPDEDDDGTEDDPYSYNGSNPETLDITLAAGDPAIGNASIDVEIRVQRINEFPEVEVPDEVFQVPSGGTGFLGDAGDDTGEPDEEDWNVLDEDNDEQDDNDTIDGPGDEWLLIAWADCGAFAMPASPFTIYDDLEQLFEDALDLGLEPDPADPEYAEYQTNKTALIDAAMAALPDEVKNLPFATGNPSDPHSAFAGVVSGSNALDSLNYALDQVEFQATGLTDVTCTVRFMVSDLGNNGLPLQYLGDPPYGIQVPFFGFDLDTNDFPTTEKVVVEVGEGTEIEVALPTDVSVPEGGADVVPVVISPATHPAFDLTVSTAPTPGTTADVDYTSISGVTLSIPEDATDASIPVDALQDLDLDPGESYSVVVTLPAAAPPGFSITSSDPAALVSITDDEVAPTAVDVTLPDDGVVSEGAAGTIPIEISPATHPAFEVTVSTADGPASVGGVDFTELTDAVITIPADATSVDVPIDALADADVDPGETYALMLTLPAVDPPGFALGSSDDLASVTITDVPPDATTLTLGMPTDATVAEGAATTVPITISPAVHPAFDVTVSTAPVGGTTSGTDYSALASSTIAVPADAASVDVPVDALADLTADDGEQYTVTVTPPATPPSGYAFAVSDASATVTITDVPPDDVEVDVTLPVDANVVEGTTSTIPIEISPAEHPSFEVTVSTIDGPASVGGVDFTESVDEVVIIPEDATSVTVPIDALTDADLDPGETYTVMLTLPAAGPPGFDLGSSDDLASVTITDVPPVPTTIALGMPTDATVAEGAATTVPITVSPGVHPAFDVTVATAPLGGTTSGTDYSPLTDLTVTIPADASSVDVAVDALQDLILDPGEQYTVTVTAPASAPIGYSIVVSDASATITITDDELPPEDVDVDVTLPDDAAVAEGSTGTVPIEISPAVHPAFEVTVSTAPLGGTTSGTDYTALVDEAIAIPANATSVDIPIEALADLVADPAEQLAVTLEPPVVDPPGYDLGSTDDEATVTILDELVAPDPLAIQVPDDLVVEAEPGEPGANVDYPAVTTTGGVDPITIACDHASGDLYPIGVTTVTCTATDSAPPEEVVLFAVVSDSFTITVTEGDDPPTTPPVTPPATDPGDPGTGGTPGGGTAGGGSAGTGSGGTIASTGVDLSGWIAIAALLLLVGAGASAATAAARRAGRSPQ</sequence>
<dbReference type="Proteomes" id="UP001501746">
    <property type="component" value="Unassembled WGS sequence"/>
</dbReference>
<feature type="compositionally biased region" description="Acidic residues" evidence="4">
    <location>
        <begin position="271"/>
        <end position="298"/>
    </location>
</feature>
<evidence type="ECO:0000313" key="7">
    <source>
        <dbReference type="EMBL" id="GAA1828224.1"/>
    </source>
</evidence>
<feature type="compositionally biased region" description="Acidic residues" evidence="4">
    <location>
        <begin position="197"/>
        <end position="209"/>
    </location>
</feature>
<evidence type="ECO:0000256" key="5">
    <source>
        <dbReference type="SAM" id="Phobius"/>
    </source>
</evidence>
<evidence type="ECO:0000256" key="1">
    <source>
        <dbReference type="ARBA" id="ARBA00022729"/>
    </source>
</evidence>
<dbReference type="InterPro" id="IPR003410">
    <property type="entry name" value="HYR_dom"/>
</dbReference>
<accession>A0ABN2MIB2</accession>
<name>A0ABN2MIB2_9MICO</name>
<reference evidence="7 8" key="1">
    <citation type="journal article" date="2019" name="Int. J. Syst. Evol. Microbiol.">
        <title>The Global Catalogue of Microorganisms (GCM) 10K type strain sequencing project: providing services to taxonomists for standard genome sequencing and annotation.</title>
        <authorList>
            <consortium name="The Broad Institute Genomics Platform"/>
            <consortium name="The Broad Institute Genome Sequencing Center for Infectious Disease"/>
            <person name="Wu L."/>
            <person name="Ma J."/>
        </authorList>
    </citation>
    <scope>NUCLEOTIDE SEQUENCE [LARGE SCALE GENOMIC DNA]</scope>
    <source>
        <strain evidence="7 8">JCM 14323</strain>
    </source>
</reference>
<keyword evidence="3" id="KW-0106">Calcium</keyword>
<keyword evidence="2" id="KW-0677">Repeat</keyword>
<feature type="compositionally biased region" description="Pro residues" evidence="4">
    <location>
        <begin position="1288"/>
        <end position="1298"/>
    </location>
</feature>
<feature type="region of interest" description="Disordered" evidence="4">
    <location>
        <begin position="196"/>
        <end position="216"/>
    </location>
</feature>
<dbReference type="SUPFAM" id="SSF141072">
    <property type="entry name" value="CalX-like"/>
    <property type="match status" value="6"/>
</dbReference>
<organism evidence="7 8">
    <name type="scientific">Agromyces salentinus</name>
    <dbReference type="NCBI Taxonomy" id="269421"/>
    <lineage>
        <taxon>Bacteria</taxon>
        <taxon>Bacillati</taxon>
        <taxon>Actinomycetota</taxon>
        <taxon>Actinomycetes</taxon>
        <taxon>Micrococcales</taxon>
        <taxon>Microbacteriaceae</taxon>
        <taxon>Agromyces</taxon>
    </lineage>
</organism>
<feature type="domain" description="HYR" evidence="6">
    <location>
        <begin position="1194"/>
        <end position="1283"/>
    </location>
</feature>
<keyword evidence="5" id="KW-1133">Transmembrane helix</keyword>
<dbReference type="PROSITE" id="PS50825">
    <property type="entry name" value="HYR"/>
    <property type="match status" value="1"/>
</dbReference>
<dbReference type="InterPro" id="IPR003644">
    <property type="entry name" value="Calx_beta"/>
</dbReference>
<keyword evidence="5" id="KW-0812">Transmembrane</keyword>
<comment type="caution">
    <text evidence="7">The sequence shown here is derived from an EMBL/GenBank/DDBJ whole genome shotgun (WGS) entry which is preliminary data.</text>
</comment>
<keyword evidence="1" id="KW-0732">Signal</keyword>
<dbReference type="InterPro" id="IPR038081">
    <property type="entry name" value="CalX-like_sf"/>
</dbReference>
<dbReference type="Pfam" id="PF03160">
    <property type="entry name" value="Calx-beta"/>
    <property type="match status" value="6"/>
</dbReference>